<proteinExistence type="predicted"/>
<name>A0A9P6ZMS1_9AGAM</name>
<dbReference type="AlphaFoldDB" id="A0A9P6ZMS1"/>
<evidence type="ECO:0000313" key="2">
    <source>
        <dbReference type="EMBL" id="KAG1772877.1"/>
    </source>
</evidence>
<gene>
    <name evidence="2" type="ORF">EV702DRAFT_1201345</name>
</gene>
<feature type="region of interest" description="Disordered" evidence="1">
    <location>
        <begin position="30"/>
        <end position="51"/>
    </location>
</feature>
<dbReference type="Proteomes" id="UP000714275">
    <property type="component" value="Unassembled WGS sequence"/>
</dbReference>
<accession>A0A9P6ZMS1</accession>
<evidence type="ECO:0000256" key="1">
    <source>
        <dbReference type="SAM" id="MobiDB-lite"/>
    </source>
</evidence>
<dbReference type="OrthoDB" id="2686506at2759"/>
<dbReference type="EMBL" id="JABBWD010000051">
    <property type="protein sequence ID" value="KAG1772877.1"/>
    <property type="molecule type" value="Genomic_DNA"/>
</dbReference>
<comment type="caution">
    <text evidence="2">The sequence shown here is derived from an EMBL/GenBank/DDBJ whole genome shotgun (WGS) entry which is preliminary data.</text>
</comment>
<reference evidence="2" key="1">
    <citation type="journal article" date="2020" name="New Phytol.">
        <title>Comparative genomics reveals dynamic genome evolution in host specialist ectomycorrhizal fungi.</title>
        <authorList>
            <person name="Lofgren L.A."/>
            <person name="Nguyen N.H."/>
            <person name="Vilgalys R."/>
            <person name="Ruytinx J."/>
            <person name="Liao H.L."/>
            <person name="Branco S."/>
            <person name="Kuo A."/>
            <person name="LaButti K."/>
            <person name="Lipzen A."/>
            <person name="Andreopoulos W."/>
            <person name="Pangilinan J."/>
            <person name="Riley R."/>
            <person name="Hundley H."/>
            <person name="Na H."/>
            <person name="Barry K."/>
            <person name="Grigoriev I.V."/>
            <person name="Stajich J.E."/>
            <person name="Kennedy P.G."/>
        </authorList>
    </citation>
    <scope>NUCLEOTIDE SEQUENCE</scope>
    <source>
        <strain evidence="2">DOB743</strain>
    </source>
</reference>
<evidence type="ECO:0000313" key="3">
    <source>
        <dbReference type="Proteomes" id="UP000714275"/>
    </source>
</evidence>
<sequence length="201" mass="22131">MFLVHDASSPTMIFILTPYCQHYLQASMQAHDNDDNPYDPDQPRDRSFSSSGYDGFVDGFPSLNDNDMSPLSRFLHITDPQCATTTSSLQLLMDEIDAAPLSSSNIPAPGPSSSTTQLDFFYHPPVPQLLAELSQCPERYRCPRTSVTPNFIPESRVFRPHEPTTTMLALVTMQPAMAPTMAPTISQSMPAMAPTMAPTIS</sequence>
<keyword evidence="3" id="KW-1185">Reference proteome</keyword>
<organism evidence="2 3">
    <name type="scientific">Suillus placidus</name>
    <dbReference type="NCBI Taxonomy" id="48579"/>
    <lineage>
        <taxon>Eukaryota</taxon>
        <taxon>Fungi</taxon>
        <taxon>Dikarya</taxon>
        <taxon>Basidiomycota</taxon>
        <taxon>Agaricomycotina</taxon>
        <taxon>Agaricomycetes</taxon>
        <taxon>Agaricomycetidae</taxon>
        <taxon>Boletales</taxon>
        <taxon>Suillineae</taxon>
        <taxon>Suillaceae</taxon>
        <taxon>Suillus</taxon>
    </lineage>
</organism>
<protein>
    <submittedName>
        <fullName evidence="2">Uncharacterized protein</fullName>
    </submittedName>
</protein>